<feature type="transmembrane region" description="Helical" evidence="7">
    <location>
        <begin position="770"/>
        <end position="794"/>
    </location>
</feature>
<dbReference type="PANTHER" id="PTHR30572:SF4">
    <property type="entry name" value="ABC TRANSPORTER PERMEASE YTRF"/>
    <property type="match status" value="1"/>
</dbReference>
<feature type="transmembrane region" description="Helical" evidence="7">
    <location>
        <begin position="822"/>
        <end position="841"/>
    </location>
</feature>
<dbReference type="RefSeq" id="WP_137343485.1">
    <property type="nucleotide sequence ID" value="NZ_BSQH01000005.1"/>
</dbReference>
<dbReference type="GO" id="GO:0022857">
    <property type="term" value="F:transmembrane transporter activity"/>
    <property type="evidence" value="ECO:0007669"/>
    <property type="project" value="TreeGrafter"/>
</dbReference>
<evidence type="ECO:0000259" key="8">
    <source>
        <dbReference type="Pfam" id="PF02687"/>
    </source>
</evidence>
<feature type="transmembrane region" description="Helical" evidence="7">
    <location>
        <begin position="521"/>
        <end position="541"/>
    </location>
</feature>
<dbReference type="Proteomes" id="UP000304900">
    <property type="component" value="Unassembled WGS sequence"/>
</dbReference>
<feature type="transmembrane region" description="Helical" evidence="7">
    <location>
        <begin position="425"/>
        <end position="451"/>
    </location>
</feature>
<name>A0A4U6CWM7_9BACT</name>
<accession>A0A4U6CWM7</accession>
<keyword evidence="5 7" id="KW-0472">Membrane</keyword>
<keyword evidence="4 7" id="KW-1133">Transmembrane helix</keyword>
<evidence type="ECO:0000256" key="7">
    <source>
        <dbReference type="SAM" id="Phobius"/>
    </source>
</evidence>
<feature type="domain" description="MacB-like periplasmic core" evidence="9">
    <location>
        <begin position="559"/>
        <end position="736"/>
    </location>
</feature>
<feature type="domain" description="ABC3 transporter permease C-terminal" evidence="8">
    <location>
        <begin position="382"/>
        <end position="496"/>
    </location>
</feature>
<evidence type="ECO:0000259" key="9">
    <source>
        <dbReference type="Pfam" id="PF12704"/>
    </source>
</evidence>
<proteinExistence type="inferred from homology"/>
<dbReference type="InterPro" id="IPR025857">
    <property type="entry name" value="MacB_PCD"/>
</dbReference>
<dbReference type="NCBIfam" id="NF038404">
    <property type="entry name" value="perm_prefix_2"/>
    <property type="match status" value="1"/>
</dbReference>
<evidence type="ECO:0000256" key="4">
    <source>
        <dbReference type="ARBA" id="ARBA00022989"/>
    </source>
</evidence>
<dbReference type="GO" id="GO:0005886">
    <property type="term" value="C:plasma membrane"/>
    <property type="evidence" value="ECO:0007669"/>
    <property type="project" value="UniProtKB-SubCell"/>
</dbReference>
<dbReference type="AlphaFoldDB" id="A0A4U6CWM7"/>
<feature type="transmembrane region" description="Helical" evidence="7">
    <location>
        <begin position="375"/>
        <end position="396"/>
    </location>
</feature>
<dbReference type="EMBL" id="SZVO01000018">
    <property type="protein sequence ID" value="TKT87598.1"/>
    <property type="molecule type" value="Genomic_DNA"/>
</dbReference>
<dbReference type="InterPro" id="IPR047699">
    <property type="entry name" value="Permease_put_prefix"/>
</dbReference>
<keyword evidence="2" id="KW-1003">Cell membrane</keyword>
<sequence>MKQQGHKAISPPEWGVRFLRWFCAPDLVEVIEGDLYEEFIRQARYAGERKARWLYWFEVLGFLKPRYIKRNHSDFSTSSLFSHDMIRNYFKIAFRSLSRNKGYSAINIGGLAIGMAVAILIGLWVFDEISFNRYHQNYKKIGQVMIHNGSERNGTYDYLPIPLAGELKSSFPDDFKYVVLSSGSENHIISSDDKKFTQTGSYMEAAAPDLLTLNMRGGTRAGLIDQNSILLAATLAKKLFGNTDPIDKILTIDNKSKVRVTGVYEDLPNNSTFKNLTFLLPWELMVSTRDWVKGDLGNWNDNSFHIFVQLAENGHTPRASFSEISLRIKDLERRYISKEKALYRPELFVHPMDRWHLYSNFENRVIVTSESLKFVWFYGLTGIFVLLIACINFMNLSTARSEKRAKEVGIRKAVGSLRSQLINQFFCESLLTAGVSFLLGILLVLGILPWFNSVADKTISIPFTNIWFLLMCLAFTAITGILAGSYPALYLSSFNPIKVLKGSASVLRLRIGSVTAVPRKVLVVFQFTASMALIIGTIIVYKQIGFAKKRPVGYTRQGLMQIRMGTSDFQERYEILASELKNSGVVSQVAKSSGAVTGAWSNSAGFEWKGKNPSDNQDFVMVGISYEYGKTIGLQFTEGRDFFRSFASDSSGFIINEAAAKYMGLKNPVGETVKWNNSGENINKDFRILGVVRDLVMNSPFENVKPTIFYLADRPGYISIRIDPQVGIAAALPKIESVFKSLIPSAPFDYSFVDDVYASKFIAEERVGNLAVFFSALAIFISALGLFGLSAFVAEQRTKEIGIRKVLGASVTNLWRLLSKDFVIMVIVSCLIATPFTYYFMDEWLQKYTYRTEISPWIFVLSGAGALCVTLLTVSYQAIRAAWLDPVKSLRNE</sequence>
<evidence type="ECO:0000256" key="3">
    <source>
        <dbReference type="ARBA" id="ARBA00022692"/>
    </source>
</evidence>
<comment type="subcellular location">
    <subcellularLocation>
        <location evidence="1">Cell membrane</location>
        <topology evidence="1">Multi-pass membrane protein</topology>
    </subcellularLocation>
</comment>
<gene>
    <name evidence="10" type="ORF">FDK13_28830</name>
</gene>
<evidence type="ECO:0000256" key="5">
    <source>
        <dbReference type="ARBA" id="ARBA00023136"/>
    </source>
</evidence>
<comment type="caution">
    <text evidence="10">The sequence shown here is derived from an EMBL/GenBank/DDBJ whole genome shotgun (WGS) entry which is preliminary data.</text>
</comment>
<evidence type="ECO:0000256" key="1">
    <source>
        <dbReference type="ARBA" id="ARBA00004651"/>
    </source>
</evidence>
<evidence type="ECO:0000313" key="11">
    <source>
        <dbReference type="Proteomes" id="UP000304900"/>
    </source>
</evidence>
<dbReference type="Pfam" id="PF12704">
    <property type="entry name" value="MacB_PCD"/>
    <property type="match status" value="2"/>
</dbReference>
<feature type="domain" description="MacB-like periplasmic core" evidence="9">
    <location>
        <begin position="104"/>
        <end position="316"/>
    </location>
</feature>
<feature type="domain" description="ABC3 transporter permease C-terminal" evidence="8">
    <location>
        <begin position="773"/>
        <end position="886"/>
    </location>
</feature>
<feature type="transmembrane region" description="Helical" evidence="7">
    <location>
        <begin position="857"/>
        <end position="879"/>
    </location>
</feature>
<feature type="transmembrane region" description="Helical" evidence="7">
    <location>
        <begin position="466"/>
        <end position="491"/>
    </location>
</feature>
<evidence type="ECO:0000256" key="2">
    <source>
        <dbReference type="ARBA" id="ARBA00022475"/>
    </source>
</evidence>
<comment type="similarity">
    <text evidence="6">Belongs to the ABC-4 integral membrane protein family.</text>
</comment>
<dbReference type="InterPro" id="IPR003838">
    <property type="entry name" value="ABC3_permease_C"/>
</dbReference>
<dbReference type="InterPro" id="IPR050250">
    <property type="entry name" value="Macrolide_Exporter_MacB"/>
</dbReference>
<keyword evidence="3 7" id="KW-0812">Transmembrane</keyword>
<keyword evidence="11" id="KW-1185">Reference proteome</keyword>
<evidence type="ECO:0000256" key="6">
    <source>
        <dbReference type="ARBA" id="ARBA00038076"/>
    </source>
</evidence>
<dbReference type="PANTHER" id="PTHR30572">
    <property type="entry name" value="MEMBRANE COMPONENT OF TRANSPORTER-RELATED"/>
    <property type="match status" value="1"/>
</dbReference>
<protein>
    <submittedName>
        <fullName evidence="10">FtsX-like permease family protein</fullName>
    </submittedName>
</protein>
<dbReference type="OrthoDB" id="5933722at2"/>
<feature type="transmembrane region" description="Helical" evidence="7">
    <location>
        <begin position="105"/>
        <end position="126"/>
    </location>
</feature>
<evidence type="ECO:0000313" key="10">
    <source>
        <dbReference type="EMBL" id="TKT87598.1"/>
    </source>
</evidence>
<dbReference type="Pfam" id="PF02687">
    <property type="entry name" value="FtsX"/>
    <property type="match status" value="2"/>
</dbReference>
<reference evidence="10 11" key="1">
    <citation type="submission" date="2019-05" db="EMBL/GenBank/DDBJ databases">
        <title>Dyadobacter AR-3-8 sp. nov., isolated from arctic soil.</title>
        <authorList>
            <person name="Chaudhary D.K."/>
        </authorList>
    </citation>
    <scope>NUCLEOTIDE SEQUENCE [LARGE SCALE GENOMIC DNA]</scope>
    <source>
        <strain evidence="10 11">AR-3-8</strain>
    </source>
</reference>
<organism evidence="10 11">
    <name type="scientific">Dyadobacter frigoris</name>
    <dbReference type="NCBI Taxonomy" id="2576211"/>
    <lineage>
        <taxon>Bacteria</taxon>
        <taxon>Pseudomonadati</taxon>
        <taxon>Bacteroidota</taxon>
        <taxon>Cytophagia</taxon>
        <taxon>Cytophagales</taxon>
        <taxon>Spirosomataceae</taxon>
        <taxon>Dyadobacter</taxon>
    </lineage>
</organism>